<reference evidence="4" key="1">
    <citation type="submission" date="2019-08" db="EMBL/GenBank/DDBJ databases">
        <title>Limnoglobus roseus gen. nov., sp. nov., a novel freshwater planctomycete with a giant genome from the family Gemmataceae.</title>
        <authorList>
            <person name="Kulichevskaya I.S."/>
            <person name="Naumoff D.G."/>
            <person name="Miroshnikov K."/>
            <person name="Ivanova A."/>
            <person name="Philippov D.A."/>
            <person name="Hakobyan A."/>
            <person name="Rijpstra I.C."/>
            <person name="Sinninghe Damste J.S."/>
            <person name="Liesack W."/>
            <person name="Dedysh S.N."/>
        </authorList>
    </citation>
    <scope>NUCLEOTIDE SEQUENCE [LARGE SCALE GENOMIC DNA]</scope>
    <source>
        <strain evidence="4">PX52</strain>
    </source>
</reference>
<feature type="modified residue" description="4-aspartylphosphate" evidence="1">
    <location>
        <position position="59"/>
    </location>
</feature>
<evidence type="ECO:0000259" key="2">
    <source>
        <dbReference type="PROSITE" id="PS50110"/>
    </source>
</evidence>
<evidence type="ECO:0000313" key="4">
    <source>
        <dbReference type="Proteomes" id="UP000324974"/>
    </source>
</evidence>
<dbReference type="AlphaFoldDB" id="A0A5C1AS01"/>
<protein>
    <submittedName>
        <fullName evidence="3">Response regulator</fullName>
    </submittedName>
</protein>
<sequence length="150" mass="16170">MTTPLPRRLKVLVADPSRDGADSLADLTRLYGCRATTAYTTSETVVLLHTRRFDIAFIDPALLGVSMGQVIGHALAPSREVRPFVIAVSECPSEEWCGEGLSAGVNLYLTKPLPPGLIGGLLRRLQPFIYAMELPADLALIVGHTQKVSS</sequence>
<dbReference type="GO" id="GO:0000160">
    <property type="term" value="P:phosphorelay signal transduction system"/>
    <property type="evidence" value="ECO:0007669"/>
    <property type="project" value="InterPro"/>
</dbReference>
<proteinExistence type="predicted"/>
<accession>A0A5C1AS01</accession>
<dbReference type="InterPro" id="IPR001789">
    <property type="entry name" value="Sig_transdc_resp-reg_receiver"/>
</dbReference>
<keyword evidence="4" id="KW-1185">Reference proteome</keyword>
<feature type="domain" description="Response regulatory" evidence="2">
    <location>
        <begin position="10"/>
        <end position="126"/>
    </location>
</feature>
<dbReference type="InterPro" id="IPR011006">
    <property type="entry name" value="CheY-like_superfamily"/>
</dbReference>
<evidence type="ECO:0000313" key="3">
    <source>
        <dbReference type="EMBL" id="QEL20482.1"/>
    </source>
</evidence>
<dbReference type="Gene3D" id="3.40.50.2300">
    <property type="match status" value="1"/>
</dbReference>
<gene>
    <name evidence="3" type="ORF">PX52LOC_07583</name>
</gene>
<organism evidence="3 4">
    <name type="scientific">Limnoglobus roseus</name>
    <dbReference type="NCBI Taxonomy" id="2598579"/>
    <lineage>
        <taxon>Bacteria</taxon>
        <taxon>Pseudomonadati</taxon>
        <taxon>Planctomycetota</taxon>
        <taxon>Planctomycetia</taxon>
        <taxon>Gemmatales</taxon>
        <taxon>Gemmataceae</taxon>
        <taxon>Limnoglobus</taxon>
    </lineage>
</organism>
<dbReference type="KEGG" id="lrs:PX52LOC_07583"/>
<dbReference type="EMBL" id="CP042425">
    <property type="protein sequence ID" value="QEL20482.1"/>
    <property type="molecule type" value="Genomic_DNA"/>
</dbReference>
<dbReference type="RefSeq" id="WP_149114781.1">
    <property type="nucleotide sequence ID" value="NZ_CP042425.1"/>
</dbReference>
<dbReference type="PROSITE" id="PS50110">
    <property type="entry name" value="RESPONSE_REGULATORY"/>
    <property type="match status" value="1"/>
</dbReference>
<name>A0A5C1AS01_9BACT</name>
<keyword evidence="1" id="KW-0597">Phosphoprotein</keyword>
<dbReference type="Proteomes" id="UP000324974">
    <property type="component" value="Chromosome"/>
</dbReference>
<evidence type="ECO:0000256" key="1">
    <source>
        <dbReference type="PROSITE-ProRule" id="PRU00169"/>
    </source>
</evidence>
<dbReference type="SUPFAM" id="SSF52172">
    <property type="entry name" value="CheY-like"/>
    <property type="match status" value="1"/>
</dbReference>